<reference evidence="4 5" key="1">
    <citation type="submission" date="2019-07" db="EMBL/GenBank/DDBJ databases">
        <title>Whole genome shotgun sequence of Chitinophaga cymbidii NBRC 109752.</title>
        <authorList>
            <person name="Hosoyama A."/>
            <person name="Uohara A."/>
            <person name="Ohji S."/>
            <person name="Ichikawa N."/>
        </authorList>
    </citation>
    <scope>NUCLEOTIDE SEQUENCE [LARGE SCALE GENOMIC DNA]</scope>
    <source>
        <strain evidence="4 5">NBRC 109752</strain>
    </source>
</reference>
<dbReference type="RefSeq" id="WP_146865401.1">
    <property type="nucleotide sequence ID" value="NZ_BKAU01000005.1"/>
</dbReference>
<keyword evidence="5" id="KW-1185">Reference proteome</keyword>
<dbReference type="GO" id="GO:0016989">
    <property type="term" value="F:sigma factor antagonist activity"/>
    <property type="evidence" value="ECO:0007669"/>
    <property type="project" value="TreeGrafter"/>
</dbReference>
<dbReference type="Gene3D" id="2.60.120.1440">
    <property type="match status" value="1"/>
</dbReference>
<proteinExistence type="predicted"/>
<dbReference type="InterPro" id="IPR012373">
    <property type="entry name" value="Ferrdict_sens_TM"/>
</dbReference>
<feature type="domain" description="FecR protein" evidence="2">
    <location>
        <begin position="202"/>
        <end position="290"/>
    </location>
</feature>
<feature type="transmembrane region" description="Helical" evidence="1">
    <location>
        <begin position="93"/>
        <end position="111"/>
    </location>
</feature>
<dbReference type="Pfam" id="PF04773">
    <property type="entry name" value="FecR"/>
    <property type="match status" value="1"/>
</dbReference>
<organism evidence="4 5">
    <name type="scientific">Chitinophaga cymbidii</name>
    <dbReference type="NCBI Taxonomy" id="1096750"/>
    <lineage>
        <taxon>Bacteria</taxon>
        <taxon>Pseudomonadati</taxon>
        <taxon>Bacteroidota</taxon>
        <taxon>Chitinophagia</taxon>
        <taxon>Chitinophagales</taxon>
        <taxon>Chitinophagaceae</taxon>
        <taxon>Chitinophaga</taxon>
    </lineage>
</organism>
<dbReference type="Gene3D" id="3.55.50.30">
    <property type="match status" value="1"/>
</dbReference>
<evidence type="ECO:0000256" key="1">
    <source>
        <dbReference type="SAM" id="Phobius"/>
    </source>
</evidence>
<dbReference type="EMBL" id="BKAU01000005">
    <property type="protein sequence ID" value="GEP97630.1"/>
    <property type="molecule type" value="Genomic_DNA"/>
</dbReference>
<comment type="caution">
    <text evidence="4">The sequence shown here is derived from an EMBL/GenBank/DDBJ whole genome shotgun (WGS) entry which is preliminary data.</text>
</comment>
<sequence length="403" mass="44999">MANSRFETLLQKFVKDTISPAEVHELGDLMSAAGSNEELDNFLASAYADRSLAVHEDFDGEKVREKILARLQFGEPQSALPPANDRRTFRLRWLAAACLAGLLGLAAWFWALQKNTGREGIDPRQVAMVASPQTNKAILTLADGSDVYLDSVNNGQLAIQGRVKLLKLGNGRIAYEYSSDTTDIVHTARAGMNTLTNPRGSEVIEMKLPDSTRVWLNVGSSLSYPVAFEHKERTVILKGEAYFEVAPDKTKPFRVKITDNTEIAVLGTHFNVNAYEDEPALMATLLEGAIQFKKDNKRQLLQPGQQVRSGKDGTIRLVPDADIQAVMAWKRGFFHFDKTDLPTIMRQMERWYDVTVEFQGKVTDMRFSGEISRTHDAFQVLKILEASGAHFKIEGKKIIVLPE</sequence>
<evidence type="ECO:0000313" key="4">
    <source>
        <dbReference type="EMBL" id="GEP97630.1"/>
    </source>
</evidence>
<protein>
    <submittedName>
        <fullName evidence="4">Iron dicitrate transporter FecR</fullName>
    </submittedName>
</protein>
<dbReference type="AlphaFoldDB" id="A0A512RPK9"/>
<dbReference type="Proteomes" id="UP000321436">
    <property type="component" value="Unassembled WGS sequence"/>
</dbReference>
<evidence type="ECO:0000259" key="2">
    <source>
        <dbReference type="Pfam" id="PF04773"/>
    </source>
</evidence>
<dbReference type="InterPro" id="IPR006860">
    <property type="entry name" value="FecR"/>
</dbReference>
<dbReference type="PANTHER" id="PTHR30273:SF2">
    <property type="entry name" value="PROTEIN FECR"/>
    <property type="match status" value="1"/>
</dbReference>
<accession>A0A512RPK9</accession>
<dbReference type="OrthoDB" id="1099963at2"/>
<feature type="domain" description="Protein FecR C-terminal" evidence="3">
    <location>
        <begin position="334"/>
        <end position="400"/>
    </location>
</feature>
<dbReference type="InterPro" id="IPR032508">
    <property type="entry name" value="FecR_C"/>
</dbReference>
<keyword evidence="1" id="KW-1133">Transmembrane helix</keyword>
<evidence type="ECO:0000313" key="5">
    <source>
        <dbReference type="Proteomes" id="UP000321436"/>
    </source>
</evidence>
<gene>
    <name evidence="4" type="ORF">CCY01nite_38900</name>
</gene>
<dbReference type="PANTHER" id="PTHR30273">
    <property type="entry name" value="PERIPLASMIC SIGNAL SENSOR AND SIGMA FACTOR ACTIVATOR FECR-RELATED"/>
    <property type="match status" value="1"/>
</dbReference>
<dbReference type="Pfam" id="PF16344">
    <property type="entry name" value="FecR_C"/>
    <property type="match status" value="1"/>
</dbReference>
<name>A0A512RPK9_9BACT</name>
<keyword evidence="1" id="KW-0472">Membrane</keyword>
<evidence type="ECO:0000259" key="3">
    <source>
        <dbReference type="Pfam" id="PF16344"/>
    </source>
</evidence>
<keyword evidence="1" id="KW-0812">Transmembrane</keyword>